<gene>
    <name evidence="3" type="ORF">CR205_08795</name>
</gene>
<dbReference type="AlphaFoldDB" id="A0A2W0HBU7"/>
<accession>A0A2W0HBU7</accession>
<dbReference type="Gene3D" id="1.10.530.10">
    <property type="match status" value="1"/>
</dbReference>
<keyword evidence="4" id="KW-1185">Reference proteome</keyword>
<dbReference type="Pfam" id="PF01464">
    <property type="entry name" value="SLT"/>
    <property type="match status" value="1"/>
</dbReference>
<dbReference type="InterPro" id="IPR023346">
    <property type="entry name" value="Lysozyme-like_dom_sf"/>
</dbReference>
<evidence type="ECO:0000313" key="3">
    <source>
        <dbReference type="EMBL" id="PYZ98657.1"/>
    </source>
</evidence>
<feature type="domain" description="Transglycosylase SLT" evidence="2">
    <location>
        <begin position="107"/>
        <end position="221"/>
    </location>
</feature>
<dbReference type="PANTHER" id="PTHR37423:SF2">
    <property type="entry name" value="MEMBRANE-BOUND LYTIC MUREIN TRANSGLYCOSYLASE C"/>
    <property type="match status" value="1"/>
</dbReference>
<reference evidence="3 4" key="1">
    <citation type="submission" date="2017-10" db="EMBL/GenBank/DDBJ databases">
        <title>Bacillus sp. nov., a halophilic bacterium isolated from a Yangshapao Lake.</title>
        <authorList>
            <person name="Wang H."/>
        </authorList>
    </citation>
    <scope>NUCLEOTIDE SEQUENCE [LARGE SCALE GENOMIC DNA]</scope>
    <source>
        <strain evidence="3 4">YSP-3</strain>
    </source>
</reference>
<organism evidence="3 4">
    <name type="scientific">Alteribacter lacisalsi</name>
    <dbReference type="NCBI Taxonomy" id="2045244"/>
    <lineage>
        <taxon>Bacteria</taxon>
        <taxon>Bacillati</taxon>
        <taxon>Bacillota</taxon>
        <taxon>Bacilli</taxon>
        <taxon>Bacillales</taxon>
        <taxon>Bacillaceae</taxon>
        <taxon>Alteribacter</taxon>
    </lineage>
</organism>
<dbReference type="OrthoDB" id="9815002at2"/>
<dbReference type="Proteomes" id="UP000248066">
    <property type="component" value="Unassembled WGS sequence"/>
</dbReference>
<dbReference type="RefSeq" id="WP_110518721.1">
    <property type="nucleotide sequence ID" value="NZ_PDOF01000001.1"/>
</dbReference>
<feature type="coiled-coil region" evidence="1">
    <location>
        <begin position="24"/>
        <end position="61"/>
    </location>
</feature>
<evidence type="ECO:0000259" key="2">
    <source>
        <dbReference type="Pfam" id="PF01464"/>
    </source>
</evidence>
<sequence>MKKHYLLYTLGTALLVLATVSVVLAVQNNQMKNKVAEIEKAKEKQKQEQMMEAEIETMEEYIDHLPEDYDLAGYDAWQRATDAGEHMYEDSDGKFEKEWGTFLALEADRKNIDPFLVYELIRVETGDTFDPETVGPETQYGHAYGLAQFMKNTGPWIADMADMPYEDEMLFDPYYSIQLSVVYLEFLYGQYGDWNHVLTAYHRGIYGLEDYIEENGDAKSWYAVEIQENADRTAMTVSR</sequence>
<proteinExistence type="predicted"/>
<protein>
    <submittedName>
        <fullName evidence="3">Lytic transglycosylase</fullName>
    </submittedName>
</protein>
<dbReference type="PANTHER" id="PTHR37423">
    <property type="entry name" value="SOLUBLE LYTIC MUREIN TRANSGLYCOSYLASE-RELATED"/>
    <property type="match status" value="1"/>
</dbReference>
<evidence type="ECO:0000256" key="1">
    <source>
        <dbReference type="SAM" id="Coils"/>
    </source>
</evidence>
<keyword evidence="1" id="KW-0175">Coiled coil</keyword>
<evidence type="ECO:0000313" key="4">
    <source>
        <dbReference type="Proteomes" id="UP000248066"/>
    </source>
</evidence>
<name>A0A2W0HBU7_9BACI</name>
<dbReference type="SUPFAM" id="SSF53955">
    <property type="entry name" value="Lysozyme-like"/>
    <property type="match status" value="1"/>
</dbReference>
<dbReference type="EMBL" id="PDOF01000001">
    <property type="protein sequence ID" value="PYZ98657.1"/>
    <property type="molecule type" value="Genomic_DNA"/>
</dbReference>
<dbReference type="InterPro" id="IPR008258">
    <property type="entry name" value="Transglycosylase_SLT_dom_1"/>
</dbReference>
<comment type="caution">
    <text evidence="3">The sequence shown here is derived from an EMBL/GenBank/DDBJ whole genome shotgun (WGS) entry which is preliminary data.</text>
</comment>